<accession>A0A2W7C1I3</accession>
<dbReference type="RefSeq" id="WP_111546490.1">
    <property type="nucleotide sequence ID" value="NZ_MZXV01000051.1"/>
</dbReference>
<dbReference type="AlphaFoldDB" id="A0A2W7C1I3"/>
<reference evidence="2" key="1">
    <citation type="submission" date="2017-03" db="EMBL/GenBank/DDBJ databases">
        <authorList>
            <person name="Safronova V.I."/>
            <person name="Sazanova A.L."/>
            <person name="Chirak E.R."/>
        </authorList>
    </citation>
    <scope>NUCLEOTIDE SEQUENCE [LARGE SCALE GENOMIC DNA]</scope>
    <source>
        <strain evidence="2">Ach-343</strain>
    </source>
</reference>
<dbReference type="Proteomes" id="UP000248616">
    <property type="component" value="Unassembled WGS sequence"/>
</dbReference>
<evidence type="ECO:0000313" key="2">
    <source>
        <dbReference type="Proteomes" id="UP000248616"/>
    </source>
</evidence>
<proteinExistence type="predicted"/>
<protein>
    <submittedName>
        <fullName evidence="1">Uncharacterized protein</fullName>
    </submittedName>
</protein>
<gene>
    <name evidence="1" type="ORF">B5V02_23430</name>
</gene>
<dbReference type="EMBL" id="MZXV01000051">
    <property type="protein sequence ID" value="PZV36161.1"/>
    <property type="molecule type" value="Genomic_DNA"/>
</dbReference>
<name>A0A2W7C1I3_9HYPH</name>
<organism evidence="1 2">
    <name type="scientific">Mesorhizobium kowhaii</name>
    <dbReference type="NCBI Taxonomy" id="1300272"/>
    <lineage>
        <taxon>Bacteria</taxon>
        <taxon>Pseudomonadati</taxon>
        <taxon>Pseudomonadota</taxon>
        <taxon>Alphaproteobacteria</taxon>
        <taxon>Hyphomicrobiales</taxon>
        <taxon>Phyllobacteriaceae</taxon>
        <taxon>Mesorhizobium</taxon>
    </lineage>
</organism>
<comment type="caution">
    <text evidence="1">The sequence shown here is derived from an EMBL/GenBank/DDBJ whole genome shotgun (WGS) entry which is preliminary data.</text>
</comment>
<evidence type="ECO:0000313" key="1">
    <source>
        <dbReference type="EMBL" id="PZV36161.1"/>
    </source>
</evidence>
<keyword evidence="2" id="KW-1185">Reference proteome</keyword>
<sequence length="72" mass="7884">MTLTEADAKLTDAMRAALHEHAEFIQSKGGTADEIKASVDAYAELLREWHKKTMGEITRFASEPSAPSHAVN</sequence>